<comment type="caution">
    <text evidence="1">The sequence shown here is derived from an EMBL/GenBank/DDBJ whole genome shotgun (WGS) entry which is preliminary data.</text>
</comment>
<sequence>MFGVKMRDSLSNKLNTLEGSRNLNLQEISDNINENIEKEQAKQKDQYDANQVPATKYAVGDLVKISRNNFDKVQSFCQSLWVHEVLGNNRYKITDVPGFSRKGKLYTTVIAVDRIRPWIHIKTLELYKSDVNTASENTE</sequence>
<organism evidence="1 2">
    <name type="scientific">Parnassius mnemosyne</name>
    <name type="common">clouded apollo</name>
    <dbReference type="NCBI Taxonomy" id="213953"/>
    <lineage>
        <taxon>Eukaryota</taxon>
        <taxon>Metazoa</taxon>
        <taxon>Ecdysozoa</taxon>
        <taxon>Arthropoda</taxon>
        <taxon>Hexapoda</taxon>
        <taxon>Insecta</taxon>
        <taxon>Pterygota</taxon>
        <taxon>Neoptera</taxon>
        <taxon>Endopterygota</taxon>
        <taxon>Lepidoptera</taxon>
        <taxon>Glossata</taxon>
        <taxon>Ditrysia</taxon>
        <taxon>Papilionoidea</taxon>
        <taxon>Papilionidae</taxon>
        <taxon>Parnassiinae</taxon>
        <taxon>Parnassini</taxon>
        <taxon>Parnassius</taxon>
        <taxon>Driopa</taxon>
    </lineage>
</organism>
<protein>
    <submittedName>
        <fullName evidence="1">Uncharacterized protein</fullName>
    </submittedName>
</protein>
<dbReference type="Proteomes" id="UP001314205">
    <property type="component" value="Unassembled WGS sequence"/>
</dbReference>
<keyword evidence="2" id="KW-1185">Reference proteome</keyword>
<accession>A0AAV1LR02</accession>
<dbReference type="AlphaFoldDB" id="A0AAV1LR02"/>
<proteinExistence type="predicted"/>
<name>A0AAV1LR02_9NEOP</name>
<dbReference type="EMBL" id="CAVLGL010000094">
    <property type="protein sequence ID" value="CAK1597315.1"/>
    <property type="molecule type" value="Genomic_DNA"/>
</dbReference>
<reference evidence="1 2" key="1">
    <citation type="submission" date="2023-11" db="EMBL/GenBank/DDBJ databases">
        <authorList>
            <person name="Hedman E."/>
            <person name="Englund M."/>
            <person name="Stromberg M."/>
            <person name="Nyberg Akerstrom W."/>
            <person name="Nylinder S."/>
            <person name="Jareborg N."/>
            <person name="Kallberg Y."/>
            <person name="Kronander E."/>
        </authorList>
    </citation>
    <scope>NUCLEOTIDE SEQUENCE [LARGE SCALE GENOMIC DNA]</scope>
</reference>
<evidence type="ECO:0000313" key="2">
    <source>
        <dbReference type="Proteomes" id="UP001314205"/>
    </source>
</evidence>
<evidence type="ECO:0000313" key="1">
    <source>
        <dbReference type="EMBL" id="CAK1597315.1"/>
    </source>
</evidence>
<gene>
    <name evidence="1" type="ORF">PARMNEM_LOCUS16556</name>
</gene>